<dbReference type="GO" id="GO:0007166">
    <property type="term" value="P:cell surface receptor signaling pathway"/>
    <property type="evidence" value="ECO:0007669"/>
    <property type="project" value="InterPro"/>
</dbReference>
<dbReference type="PANTHER" id="PTHR45620">
    <property type="entry name" value="PDF RECEPTOR-LIKE PROTEIN-RELATED"/>
    <property type="match status" value="1"/>
</dbReference>
<gene>
    <name evidence="7" type="ORF">PoB_007119500</name>
</gene>
<dbReference type="EMBL" id="BLXT01007982">
    <property type="protein sequence ID" value="GFO44690.1"/>
    <property type="molecule type" value="Genomic_DNA"/>
</dbReference>
<name>A0AAV4DL33_9GAST</name>
<evidence type="ECO:0000256" key="4">
    <source>
        <dbReference type="ARBA" id="ARBA00023136"/>
    </source>
</evidence>
<feature type="transmembrane region" description="Helical" evidence="5">
    <location>
        <begin position="78"/>
        <end position="98"/>
    </location>
</feature>
<dbReference type="InterPro" id="IPR000832">
    <property type="entry name" value="GPCR_2_secretin-like"/>
</dbReference>
<dbReference type="GO" id="GO:0007188">
    <property type="term" value="P:adenylate cyclase-modulating G protein-coupled receptor signaling pathway"/>
    <property type="evidence" value="ECO:0007669"/>
    <property type="project" value="TreeGrafter"/>
</dbReference>
<dbReference type="PROSITE" id="PS50261">
    <property type="entry name" value="G_PROTEIN_RECEP_F2_4"/>
    <property type="match status" value="1"/>
</dbReference>
<dbReference type="AlphaFoldDB" id="A0AAV4DL33"/>
<sequence length="168" mass="19572">MRKQEYDFYYISDDNDEEEGDAEKDDWCFDESHWIHWVMNGPNLLALSSNIFFLLRIVYILVHQLAPHPNEPSSFRRAVKAVAVLLPLLGTQYLLFIWPEPAEGVVQQIYFMLEKIVCSLHGALIALVFCYLNKEVSFIHFCFVCLNNSANHNYLDNFVNSFGIKVFN</sequence>
<protein>
    <submittedName>
        <fullName evidence="7">Calcitonin gene-related peptide type 1 receptor-like</fullName>
    </submittedName>
</protein>
<proteinExistence type="predicted"/>
<keyword evidence="8" id="KW-1185">Reference proteome</keyword>
<evidence type="ECO:0000256" key="1">
    <source>
        <dbReference type="ARBA" id="ARBA00004141"/>
    </source>
</evidence>
<evidence type="ECO:0000313" key="8">
    <source>
        <dbReference type="Proteomes" id="UP000735302"/>
    </source>
</evidence>
<reference evidence="7 8" key="1">
    <citation type="journal article" date="2021" name="Elife">
        <title>Chloroplast acquisition without the gene transfer in kleptoplastic sea slugs, Plakobranchus ocellatus.</title>
        <authorList>
            <person name="Maeda T."/>
            <person name="Takahashi S."/>
            <person name="Yoshida T."/>
            <person name="Shimamura S."/>
            <person name="Takaki Y."/>
            <person name="Nagai Y."/>
            <person name="Toyoda A."/>
            <person name="Suzuki Y."/>
            <person name="Arimoto A."/>
            <person name="Ishii H."/>
            <person name="Satoh N."/>
            <person name="Nishiyama T."/>
            <person name="Hasebe M."/>
            <person name="Maruyama T."/>
            <person name="Minagawa J."/>
            <person name="Obokata J."/>
            <person name="Shigenobu S."/>
        </authorList>
    </citation>
    <scope>NUCLEOTIDE SEQUENCE [LARGE SCALE GENOMIC DNA]</scope>
</reference>
<keyword evidence="2 5" id="KW-0812">Transmembrane</keyword>
<evidence type="ECO:0000313" key="7">
    <source>
        <dbReference type="EMBL" id="GFO44690.1"/>
    </source>
</evidence>
<evidence type="ECO:0000259" key="6">
    <source>
        <dbReference type="PROSITE" id="PS50261"/>
    </source>
</evidence>
<comment type="subcellular location">
    <subcellularLocation>
        <location evidence="1">Membrane</location>
        <topology evidence="1">Multi-pass membrane protein</topology>
    </subcellularLocation>
</comment>
<dbReference type="InterPro" id="IPR050332">
    <property type="entry name" value="GPCR_2"/>
</dbReference>
<dbReference type="Pfam" id="PF00002">
    <property type="entry name" value="7tm_2"/>
    <property type="match status" value="1"/>
</dbReference>
<evidence type="ECO:0000256" key="5">
    <source>
        <dbReference type="SAM" id="Phobius"/>
    </source>
</evidence>
<dbReference type="Gene3D" id="1.20.1070.10">
    <property type="entry name" value="Rhodopsin 7-helix transmembrane proteins"/>
    <property type="match status" value="1"/>
</dbReference>
<keyword evidence="4 5" id="KW-0472">Membrane</keyword>
<dbReference type="GO" id="GO:0008528">
    <property type="term" value="F:G protein-coupled peptide receptor activity"/>
    <property type="evidence" value="ECO:0007669"/>
    <property type="project" value="TreeGrafter"/>
</dbReference>
<comment type="caution">
    <text evidence="7">The sequence shown here is derived from an EMBL/GenBank/DDBJ whole genome shotgun (WGS) entry which is preliminary data.</text>
</comment>
<keyword evidence="3 5" id="KW-1133">Transmembrane helix</keyword>
<accession>A0AAV4DL33</accession>
<evidence type="ECO:0000256" key="3">
    <source>
        <dbReference type="ARBA" id="ARBA00022989"/>
    </source>
</evidence>
<evidence type="ECO:0000256" key="2">
    <source>
        <dbReference type="ARBA" id="ARBA00022692"/>
    </source>
</evidence>
<feature type="transmembrane region" description="Helical" evidence="5">
    <location>
        <begin position="110"/>
        <end position="132"/>
    </location>
</feature>
<organism evidence="7 8">
    <name type="scientific">Plakobranchus ocellatus</name>
    <dbReference type="NCBI Taxonomy" id="259542"/>
    <lineage>
        <taxon>Eukaryota</taxon>
        <taxon>Metazoa</taxon>
        <taxon>Spiralia</taxon>
        <taxon>Lophotrochozoa</taxon>
        <taxon>Mollusca</taxon>
        <taxon>Gastropoda</taxon>
        <taxon>Heterobranchia</taxon>
        <taxon>Euthyneura</taxon>
        <taxon>Panpulmonata</taxon>
        <taxon>Sacoglossa</taxon>
        <taxon>Placobranchoidea</taxon>
        <taxon>Plakobranchidae</taxon>
        <taxon>Plakobranchus</taxon>
    </lineage>
</organism>
<feature type="transmembrane region" description="Helical" evidence="5">
    <location>
        <begin position="44"/>
        <end position="66"/>
    </location>
</feature>
<dbReference type="Proteomes" id="UP000735302">
    <property type="component" value="Unassembled WGS sequence"/>
</dbReference>
<dbReference type="PANTHER" id="PTHR45620:SF42">
    <property type="entry name" value="G-PROTEIN COUPLED RECEPTOR SEB-2"/>
    <property type="match status" value="1"/>
</dbReference>
<dbReference type="InterPro" id="IPR017981">
    <property type="entry name" value="GPCR_2-like_7TM"/>
</dbReference>
<dbReference type="PRINTS" id="PR00249">
    <property type="entry name" value="GPCRSECRETIN"/>
</dbReference>
<keyword evidence="7" id="KW-0675">Receptor</keyword>
<dbReference type="GO" id="GO:0005886">
    <property type="term" value="C:plasma membrane"/>
    <property type="evidence" value="ECO:0007669"/>
    <property type="project" value="TreeGrafter"/>
</dbReference>
<feature type="domain" description="G-protein coupled receptors family 2 profile 2" evidence="6">
    <location>
        <begin position="1"/>
        <end position="133"/>
    </location>
</feature>